<feature type="compositionally biased region" description="Basic and acidic residues" evidence="1">
    <location>
        <begin position="62"/>
        <end position="107"/>
    </location>
</feature>
<keyword evidence="2" id="KW-0732">Signal</keyword>
<accession>A0A016WG30</accession>
<keyword evidence="4" id="KW-1185">Reference proteome</keyword>
<name>A0A016WG30_9BILA</name>
<evidence type="ECO:0000256" key="2">
    <source>
        <dbReference type="SAM" id="SignalP"/>
    </source>
</evidence>
<comment type="caution">
    <text evidence="3">The sequence shown here is derived from an EMBL/GenBank/DDBJ whole genome shotgun (WGS) entry which is preliminary data.</text>
</comment>
<evidence type="ECO:0000313" key="3">
    <source>
        <dbReference type="EMBL" id="EYC38799.1"/>
    </source>
</evidence>
<organism evidence="3 4">
    <name type="scientific">Ancylostoma ceylanicum</name>
    <dbReference type="NCBI Taxonomy" id="53326"/>
    <lineage>
        <taxon>Eukaryota</taxon>
        <taxon>Metazoa</taxon>
        <taxon>Ecdysozoa</taxon>
        <taxon>Nematoda</taxon>
        <taxon>Chromadorea</taxon>
        <taxon>Rhabditida</taxon>
        <taxon>Rhabditina</taxon>
        <taxon>Rhabditomorpha</taxon>
        <taxon>Strongyloidea</taxon>
        <taxon>Ancylostomatidae</taxon>
        <taxon>Ancylostomatinae</taxon>
        <taxon>Ancylostoma</taxon>
    </lineage>
</organism>
<gene>
    <name evidence="3" type="primary">Acey_s0694.g1593</name>
    <name evidence="3" type="ORF">Y032_0694g1593</name>
</gene>
<feature type="chain" id="PRO_5001491816" evidence="2">
    <location>
        <begin position="18"/>
        <end position="107"/>
    </location>
</feature>
<protein>
    <submittedName>
        <fullName evidence="3">Uncharacterized protein</fullName>
    </submittedName>
</protein>
<evidence type="ECO:0000256" key="1">
    <source>
        <dbReference type="SAM" id="MobiDB-lite"/>
    </source>
</evidence>
<dbReference type="AlphaFoldDB" id="A0A016WG30"/>
<dbReference type="OrthoDB" id="5875384at2759"/>
<reference evidence="4" key="1">
    <citation type="journal article" date="2015" name="Nat. Genet.">
        <title>The genome and transcriptome of the zoonotic hookworm Ancylostoma ceylanicum identify infection-specific gene families.</title>
        <authorList>
            <person name="Schwarz E.M."/>
            <person name="Hu Y."/>
            <person name="Antoshechkin I."/>
            <person name="Miller M.M."/>
            <person name="Sternberg P.W."/>
            <person name="Aroian R.V."/>
        </authorList>
    </citation>
    <scope>NUCLEOTIDE SEQUENCE</scope>
    <source>
        <strain evidence="4">HY135</strain>
    </source>
</reference>
<proteinExistence type="predicted"/>
<dbReference type="EMBL" id="JARK01000294">
    <property type="protein sequence ID" value="EYC38799.1"/>
    <property type="molecule type" value="Genomic_DNA"/>
</dbReference>
<feature type="region of interest" description="Disordered" evidence="1">
    <location>
        <begin position="36"/>
        <end position="107"/>
    </location>
</feature>
<dbReference type="Proteomes" id="UP000024635">
    <property type="component" value="Unassembled WGS sequence"/>
</dbReference>
<feature type="signal peptide" evidence="2">
    <location>
        <begin position="1"/>
        <end position="17"/>
    </location>
</feature>
<evidence type="ECO:0000313" key="4">
    <source>
        <dbReference type="Proteomes" id="UP000024635"/>
    </source>
</evidence>
<sequence>MMTFLTIILLFLSAVLSLPIMLIVCKHKKNKQIYKPGHIPEFENPENEETDTYYGLNSSRLFPDREKGRVNKSAMAEEEKMKKTDGTPTSDRKEGKLLSDTQPTKDK</sequence>